<dbReference type="EMBL" id="JABSTQ010011327">
    <property type="protein sequence ID" value="KAG0412757.1"/>
    <property type="molecule type" value="Genomic_DNA"/>
</dbReference>
<reference evidence="1 2" key="1">
    <citation type="journal article" date="2020" name="Cell">
        <title>Large-Scale Comparative Analyses of Tick Genomes Elucidate Their Genetic Diversity and Vector Capacities.</title>
        <authorList>
            <consortium name="Tick Genome and Microbiome Consortium (TIGMIC)"/>
            <person name="Jia N."/>
            <person name="Wang J."/>
            <person name="Shi W."/>
            <person name="Du L."/>
            <person name="Sun Y."/>
            <person name="Zhan W."/>
            <person name="Jiang J.F."/>
            <person name="Wang Q."/>
            <person name="Zhang B."/>
            <person name="Ji P."/>
            <person name="Bell-Sakyi L."/>
            <person name="Cui X.M."/>
            <person name="Yuan T.T."/>
            <person name="Jiang B.G."/>
            <person name="Yang W.F."/>
            <person name="Lam T.T."/>
            <person name="Chang Q.C."/>
            <person name="Ding S.J."/>
            <person name="Wang X.J."/>
            <person name="Zhu J.G."/>
            <person name="Ruan X.D."/>
            <person name="Zhao L."/>
            <person name="Wei J.T."/>
            <person name="Ye R.Z."/>
            <person name="Que T.C."/>
            <person name="Du C.H."/>
            <person name="Zhou Y.H."/>
            <person name="Cheng J.X."/>
            <person name="Dai P.F."/>
            <person name="Guo W.B."/>
            <person name="Han X.H."/>
            <person name="Huang E.J."/>
            <person name="Li L.F."/>
            <person name="Wei W."/>
            <person name="Gao Y.C."/>
            <person name="Liu J.Z."/>
            <person name="Shao H.Z."/>
            <person name="Wang X."/>
            <person name="Wang C.C."/>
            <person name="Yang T.C."/>
            <person name="Huo Q.B."/>
            <person name="Li W."/>
            <person name="Chen H.Y."/>
            <person name="Chen S.E."/>
            <person name="Zhou L.G."/>
            <person name="Ni X.B."/>
            <person name="Tian J.H."/>
            <person name="Sheng Y."/>
            <person name="Liu T."/>
            <person name="Pan Y.S."/>
            <person name="Xia L.Y."/>
            <person name="Li J."/>
            <person name="Zhao F."/>
            <person name="Cao W.C."/>
        </authorList>
    </citation>
    <scope>NUCLEOTIDE SEQUENCE [LARGE SCALE GENOMIC DNA]</scope>
    <source>
        <strain evidence="1">Iper-2018</strain>
    </source>
</reference>
<dbReference type="Proteomes" id="UP000805193">
    <property type="component" value="Unassembled WGS sequence"/>
</dbReference>
<keyword evidence="2" id="KW-1185">Reference proteome</keyword>
<evidence type="ECO:0000313" key="2">
    <source>
        <dbReference type="Proteomes" id="UP000805193"/>
    </source>
</evidence>
<feature type="non-terminal residue" evidence="1">
    <location>
        <position position="535"/>
    </location>
</feature>
<comment type="caution">
    <text evidence="1">The sequence shown here is derived from an EMBL/GenBank/DDBJ whole genome shotgun (WGS) entry which is preliminary data.</text>
</comment>
<accession>A0AC60P0C8</accession>
<protein>
    <submittedName>
        <fullName evidence="1">Uncharacterized protein</fullName>
    </submittedName>
</protein>
<evidence type="ECO:0000313" key="1">
    <source>
        <dbReference type="EMBL" id="KAG0412757.1"/>
    </source>
</evidence>
<feature type="non-terminal residue" evidence="1">
    <location>
        <position position="1"/>
    </location>
</feature>
<gene>
    <name evidence="1" type="ORF">HPB47_010096</name>
</gene>
<name>A0AC60P0C8_IXOPE</name>
<sequence length="535" mass="59999">ADDRGRSSPPGTGAGTQKPTLKGIMLSRQKDLPKLPVPPLKETMDKLLLSLAPIVPPEEMRYTVQLITKFSESGEGEYLLKLLTHRAKHTDNWLDEWWMTSAYLDVRTPLPVYLSPVGLFPRQTFHSEEEFLRYAAKLVAALLEFKDLIDSTPARSLAHPGKPTCGERPTDALCASIAGKQTTPTADAHTDDLGCAGSTQTTRAPVMVNDLGRSTSTCDDLSPPSLRPAESSGRRRREVQLCRCTDPDVKACRPSLLAGETRHGNPWRQALPPDTAGHMALDMTMYFRMFAVHRVARPHRDELFFYADGPDPPSHIVLFQVNVYNKHGGRPFKERELYPQLVEVMEQSRSVGHPLGFLTSNDRDSWAQAYERLAIGIALTSRFPEKWLFEALCYQILALHICDRALYGSVVELLGFIANNKAHTFTEGAENAFIDPTRKHDVMRLVRNEDRLELVQRSILILCLDELMTPMKPWEIHNPLYMLVGGQNAEYGGNRWYDKTLQFVVGAEGNVGIILEHSPCDGTVVVPLLDHTFTY</sequence>
<proteinExistence type="predicted"/>
<organism evidence="1 2">
    <name type="scientific">Ixodes persulcatus</name>
    <name type="common">Taiga tick</name>
    <dbReference type="NCBI Taxonomy" id="34615"/>
    <lineage>
        <taxon>Eukaryota</taxon>
        <taxon>Metazoa</taxon>
        <taxon>Ecdysozoa</taxon>
        <taxon>Arthropoda</taxon>
        <taxon>Chelicerata</taxon>
        <taxon>Arachnida</taxon>
        <taxon>Acari</taxon>
        <taxon>Parasitiformes</taxon>
        <taxon>Ixodida</taxon>
        <taxon>Ixodoidea</taxon>
        <taxon>Ixodidae</taxon>
        <taxon>Ixodinae</taxon>
        <taxon>Ixodes</taxon>
    </lineage>
</organism>